<reference evidence="1 2" key="1">
    <citation type="submission" date="2023-09" db="EMBL/GenBank/DDBJ databases">
        <title>Multi-omics analysis of a traditional fermented food reveals byproduct-associated fungal strains for waste-to-food upcycling.</title>
        <authorList>
            <consortium name="Lawrence Berkeley National Laboratory"/>
            <person name="Rekdal V.M."/>
            <person name="Villalobos-Escobedo J.M."/>
            <person name="Rodriguez-Valeron N."/>
            <person name="Garcia M.O."/>
            <person name="Vasquez D.P."/>
            <person name="Damayanti I."/>
            <person name="Sorensen P.M."/>
            <person name="Baidoo E.E."/>
            <person name="De Carvalho A.C."/>
            <person name="Riley R."/>
            <person name="Lipzen A."/>
            <person name="He G."/>
            <person name="Yan M."/>
            <person name="Haridas S."/>
            <person name="Daum C."/>
            <person name="Yoshinaga Y."/>
            <person name="Ng V."/>
            <person name="Grigoriev I.V."/>
            <person name="Munk R."/>
            <person name="Nuraida L."/>
            <person name="Wijaya C.H."/>
            <person name="Morales P.-C."/>
            <person name="Keasling J.D."/>
        </authorList>
    </citation>
    <scope>NUCLEOTIDE SEQUENCE [LARGE SCALE GENOMIC DNA]</scope>
    <source>
        <strain evidence="1 2">FGSC 2613</strain>
    </source>
</reference>
<dbReference type="EMBL" id="JAVLET010000012">
    <property type="protein sequence ID" value="KAL0466620.1"/>
    <property type="molecule type" value="Genomic_DNA"/>
</dbReference>
<sequence length="291" mass="32308">MGWLQSGLGYRRTLQTIEIAIPDASVLPDALRESTVDSRFSLFSDSCHFVFHYSSDPESVDRLPLPPLSVRVQYANRSLERHALYIADHSGSSKIARKRLGNINKSSRYCTAHPAASSVRSKPGSQTATRSQSVFIWYALCVRREQSTDRPALDLSETNLSGSGLHEARTGPPFRCSGERRLKRGGAVGGVSFDSYKHLHVRAGDGRDYRGFPSRVSGLHARVEKSIYLCSSSVSCVVCVLHSLPFITVGILFQFANGTLASEWWCSKEWSFFHQAIPVQVKLEFHGSIVE</sequence>
<keyword evidence="2" id="KW-1185">Reference proteome</keyword>
<evidence type="ECO:0000313" key="1">
    <source>
        <dbReference type="EMBL" id="KAL0466620.1"/>
    </source>
</evidence>
<accession>A0ABR3D1N3</accession>
<name>A0ABR3D1N3_NEUIN</name>
<protein>
    <submittedName>
        <fullName evidence="1">Uncharacterized protein</fullName>
    </submittedName>
</protein>
<dbReference type="Proteomes" id="UP001451303">
    <property type="component" value="Unassembled WGS sequence"/>
</dbReference>
<gene>
    <name evidence="1" type="ORF">QR685DRAFT_575245</name>
</gene>
<comment type="caution">
    <text evidence="1">The sequence shown here is derived from an EMBL/GenBank/DDBJ whole genome shotgun (WGS) entry which is preliminary data.</text>
</comment>
<evidence type="ECO:0000313" key="2">
    <source>
        <dbReference type="Proteomes" id="UP001451303"/>
    </source>
</evidence>
<organism evidence="1 2">
    <name type="scientific">Neurospora intermedia</name>
    <dbReference type="NCBI Taxonomy" id="5142"/>
    <lineage>
        <taxon>Eukaryota</taxon>
        <taxon>Fungi</taxon>
        <taxon>Dikarya</taxon>
        <taxon>Ascomycota</taxon>
        <taxon>Pezizomycotina</taxon>
        <taxon>Sordariomycetes</taxon>
        <taxon>Sordariomycetidae</taxon>
        <taxon>Sordariales</taxon>
        <taxon>Sordariaceae</taxon>
        <taxon>Neurospora</taxon>
    </lineage>
</organism>
<proteinExistence type="predicted"/>